<dbReference type="Pfam" id="PF07534">
    <property type="entry name" value="TLD"/>
    <property type="match status" value="1"/>
</dbReference>
<comment type="caution">
    <text evidence="2">The sequence shown here is derived from an EMBL/GenBank/DDBJ whole genome shotgun (WGS) entry which is preliminary data.</text>
</comment>
<organism evidence="2 3">
    <name type="scientific">Candida viswanathii</name>
    <dbReference type="NCBI Taxonomy" id="5486"/>
    <lineage>
        <taxon>Eukaryota</taxon>
        <taxon>Fungi</taxon>
        <taxon>Dikarya</taxon>
        <taxon>Ascomycota</taxon>
        <taxon>Saccharomycotina</taxon>
        <taxon>Pichiomycetes</taxon>
        <taxon>Debaryomycetaceae</taxon>
        <taxon>Candida/Lodderomyces clade</taxon>
        <taxon>Candida</taxon>
    </lineage>
</organism>
<accession>A0A367XV51</accession>
<dbReference type="InterPro" id="IPR006571">
    <property type="entry name" value="TLDc_dom"/>
</dbReference>
<dbReference type="PROSITE" id="PS51886">
    <property type="entry name" value="TLDC"/>
    <property type="match status" value="1"/>
</dbReference>
<dbReference type="AlphaFoldDB" id="A0A367XV51"/>
<evidence type="ECO:0000313" key="3">
    <source>
        <dbReference type="Proteomes" id="UP000253472"/>
    </source>
</evidence>
<keyword evidence="3" id="KW-1185">Reference proteome</keyword>
<name>A0A367XV51_9ASCO</name>
<reference evidence="2 3" key="1">
    <citation type="submission" date="2018-06" db="EMBL/GenBank/DDBJ databases">
        <title>Whole genome sequencing of Candida tropicalis (genome annotated by CSBL at Korea University).</title>
        <authorList>
            <person name="Ahn J."/>
        </authorList>
    </citation>
    <scope>NUCLEOTIDE SEQUENCE [LARGE SCALE GENOMIC DNA]</scope>
    <source>
        <strain evidence="2 3">ATCC 20962</strain>
    </source>
</reference>
<protein>
    <submittedName>
        <fullName evidence="2">Restriction of telomere capping protein 5</fullName>
    </submittedName>
</protein>
<evidence type="ECO:0000259" key="1">
    <source>
        <dbReference type="PROSITE" id="PS51886"/>
    </source>
</evidence>
<sequence length="622" mass="71712">MGQTTSSPEHVEKGEIVQEFTKEELQTLFYHRCELLLKPIELAFLKEDFKGRDSITTEELAKILKFPDNDNPDLSQTITALFQVMKTIGTFPFLKSNSNEKLLFEELVVSLIFFSGRYKKIFSRDYDFLKLFFLGLSDRPQTKESVANNEKKEVSEPPKFKASLIVALEEEEKLELKARKINWSKLDIVKDYDGANIEELLVNSKRLQNIVTLCLILNSIVRQNQDSIPKQFADSVGRWSEFEVYSLYLLRYADVYLTPDKLLQQDITYQMFNSGVHGLLPYFFQINLNRMVCDAVLSSNKFTQKIEEEKKVDSTETTVRKKHTFPKFQESKLVSIPFLSYVSSILQGINNPTMLTTSNLVKLYAGSQAGFSIRSLETKIFKWQAPTLVVVSGKRVKSKTMQTNRRYQKFDEMYPRHFLALENHLRDWQNDNDKIAYAVLVNQPWKNSNKNNFGDEKSLILSILPRADYFKSVHSNILKGELIYFNNLGMGLGFGNNQPLNKNETKRFIPGDVSLTIEANLEFAVFRHLVNLSSNNDKFFQNSQQSDVAQEDYEDRFTITSIEVWGLLVSGKELEEQRKQWEWEEKQAEARQNVNIRSMGEERAFLEMAGLVGNHGAAGGSM</sequence>
<evidence type="ECO:0000313" key="2">
    <source>
        <dbReference type="EMBL" id="RCK56681.1"/>
    </source>
</evidence>
<dbReference type="STRING" id="5486.A0A367XV51"/>
<dbReference type="EMBL" id="QLNQ01000029">
    <property type="protein sequence ID" value="RCK56681.1"/>
    <property type="molecule type" value="Genomic_DNA"/>
</dbReference>
<gene>
    <name evidence="2" type="primary">RTC5_0</name>
    <name evidence="2" type="ORF">Cantr_05649</name>
</gene>
<dbReference type="OrthoDB" id="289228at2759"/>
<feature type="domain" description="TLDc" evidence="1">
    <location>
        <begin position="332"/>
        <end position="568"/>
    </location>
</feature>
<dbReference type="SMART" id="SM00584">
    <property type="entry name" value="TLDc"/>
    <property type="match status" value="1"/>
</dbReference>
<proteinExistence type="predicted"/>
<dbReference type="Proteomes" id="UP000253472">
    <property type="component" value="Unassembled WGS sequence"/>
</dbReference>